<dbReference type="GO" id="GO:0006310">
    <property type="term" value="P:DNA recombination"/>
    <property type="evidence" value="ECO:0007669"/>
    <property type="project" value="UniProtKB-KW"/>
</dbReference>
<dbReference type="SUPFAM" id="SSF56349">
    <property type="entry name" value="DNA breaking-rejoining enzymes"/>
    <property type="match status" value="1"/>
</dbReference>
<dbReference type="InterPro" id="IPR013762">
    <property type="entry name" value="Integrase-like_cat_sf"/>
</dbReference>
<dbReference type="RefSeq" id="WP_164048063.1">
    <property type="nucleotide sequence ID" value="NZ_WUFV01000013.1"/>
</dbReference>
<dbReference type="Proteomes" id="UP000471705">
    <property type="component" value="Unassembled WGS sequence"/>
</dbReference>
<gene>
    <name evidence="2" type="ORF">GR257_21725</name>
</gene>
<evidence type="ECO:0000256" key="1">
    <source>
        <dbReference type="ARBA" id="ARBA00023172"/>
    </source>
</evidence>
<keyword evidence="1" id="KW-0233">DNA recombination</keyword>
<name>A0A7K3VKY1_RHILE</name>
<evidence type="ECO:0000313" key="3">
    <source>
        <dbReference type="Proteomes" id="UP000471705"/>
    </source>
</evidence>
<dbReference type="AlphaFoldDB" id="A0A7K3VKY1"/>
<dbReference type="GO" id="GO:0015074">
    <property type="term" value="P:DNA integration"/>
    <property type="evidence" value="ECO:0007669"/>
    <property type="project" value="InterPro"/>
</dbReference>
<reference evidence="2 3" key="1">
    <citation type="submission" date="2019-12" db="EMBL/GenBank/DDBJ databases">
        <title>Rhizobium genotypes associated with high levels of biological nitrogen fixation by grain legumes in a temperate-maritime cropping system.</title>
        <authorList>
            <person name="Maluk M."/>
            <person name="Francesc Ferrando Molina F."/>
            <person name="Lopez Del Egido L."/>
            <person name="Lafos M."/>
            <person name="Langarica-Fuentes A."/>
            <person name="Gebre Yohannes G."/>
            <person name="Young M.W."/>
            <person name="Martin P."/>
            <person name="Gantlett R."/>
            <person name="Kenicer G."/>
            <person name="Hawes C."/>
            <person name="Begg G.S."/>
            <person name="Quilliam R.S."/>
            <person name="Squire G.R."/>
            <person name="Poole P.S."/>
            <person name="Young P.W."/>
            <person name="Iannetta P.M."/>
            <person name="James E.K."/>
        </authorList>
    </citation>
    <scope>NUCLEOTIDE SEQUENCE [LARGE SCALE GENOMIC DNA]</scope>
    <source>
        <strain evidence="2 3">JHI54</strain>
    </source>
</reference>
<protein>
    <recommendedName>
        <fullName evidence="4">Tyr recombinase domain-containing protein</fullName>
    </recommendedName>
</protein>
<dbReference type="Gene3D" id="1.10.443.10">
    <property type="entry name" value="Intergrase catalytic core"/>
    <property type="match status" value="1"/>
</dbReference>
<proteinExistence type="predicted"/>
<dbReference type="GO" id="GO:0003677">
    <property type="term" value="F:DNA binding"/>
    <property type="evidence" value="ECO:0007669"/>
    <property type="project" value="InterPro"/>
</dbReference>
<dbReference type="InterPro" id="IPR011010">
    <property type="entry name" value="DNA_brk_join_enz"/>
</dbReference>
<evidence type="ECO:0000313" key="2">
    <source>
        <dbReference type="EMBL" id="NEK17452.1"/>
    </source>
</evidence>
<comment type="caution">
    <text evidence="2">The sequence shown here is derived from an EMBL/GenBank/DDBJ whole genome shotgun (WGS) entry which is preliminary data.</text>
</comment>
<accession>A0A7K3VKY1</accession>
<sequence>MLFATHYSTNVDRKYSCTVVDLPVQYRDRAGVTCERLLPTLIMASDTDVIVPDEVSTWMLDEVQRVPLKALHAMASAVARLFNFYVVSGYPDLVTPYDVDCLIEAYLYLRLISPSDVTKRPFPLWKRVTPDTVRRDLAAIDSFVRSCSRNYGSMSKLSAALATTNGVFQSKLAKRVNSKLWEHLDANWETYQTLHRPSPILSPILQSLVRQHPTVRIDAGKIMTTEEADAIIECTPNPSYRGLFLAMKGLGRRTSEHLHVFRSDFVTPEQARYFMDYDSEASLLIFAHPVASTFIGKYEKMTKKSRGTREEFLDRYGLVPRNLSNDKKYQAGWKGMVFYHEAVLNIPIWISSADAQQFEACVHEMRQAVRQTGQARMHPYLFVTSSSNSARGRPMKLGKVEAAFERSARKAGLLGKPGIHLHGFRHHYVWYLRHQLKLERDLIALAMGHSSVDSQDHYGTRLRTIYEAARQQEVRDAA</sequence>
<evidence type="ECO:0008006" key="4">
    <source>
        <dbReference type="Google" id="ProtNLM"/>
    </source>
</evidence>
<dbReference type="EMBL" id="WUFV01000013">
    <property type="protein sequence ID" value="NEK17452.1"/>
    <property type="molecule type" value="Genomic_DNA"/>
</dbReference>
<organism evidence="2 3">
    <name type="scientific">Rhizobium leguminosarum</name>
    <dbReference type="NCBI Taxonomy" id="384"/>
    <lineage>
        <taxon>Bacteria</taxon>
        <taxon>Pseudomonadati</taxon>
        <taxon>Pseudomonadota</taxon>
        <taxon>Alphaproteobacteria</taxon>
        <taxon>Hyphomicrobiales</taxon>
        <taxon>Rhizobiaceae</taxon>
        <taxon>Rhizobium/Agrobacterium group</taxon>
        <taxon>Rhizobium</taxon>
    </lineage>
</organism>